<feature type="compositionally biased region" description="Pro residues" evidence="3">
    <location>
        <begin position="323"/>
        <end position="335"/>
    </location>
</feature>
<dbReference type="Pfam" id="PF01648">
    <property type="entry name" value="ACPS"/>
    <property type="match status" value="1"/>
</dbReference>
<dbReference type="HOGENOM" id="CLU_031126_1_0_1"/>
<evidence type="ECO:0000256" key="1">
    <source>
        <dbReference type="ARBA" id="ARBA00013172"/>
    </source>
</evidence>
<dbReference type="EC" id="2.7.8.7" evidence="1"/>
<feature type="region of interest" description="Disordered" evidence="3">
    <location>
        <begin position="323"/>
        <end position="360"/>
    </location>
</feature>
<dbReference type="Gene3D" id="3.90.470.20">
    <property type="entry name" value="4'-phosphopantetheinyl transferase domain"/>
    <property type="match status" value="2"/>
</dbReference>
<dbReference type="InterPro" id="IPR050559">
    <property type="entry name" value="P-Pant_transferase_sf"/>
</dbReference>
<dbReference type="Proteomes" id="UP000054266">
    <property type="component" value="Unassembled WGS sequence"/>
</dbReference>
<name>A0A0D2CCF0_9EURO</name>
<keyword evidence="2" id="KW-0808">Transferase</keyword>
<feature type="compositionally biased region" description="Basic and acidic residues" evidence="3">
    <location>
        <begin position="502"/>
        <end position="521"/>
    </location>
</feature>
<sequence length="597" mass="66375">MKRHCPENFETTINRWYIDTRPYVPQPHNPKSLHTLPLLSTLRRADQAAVTRFIRPADRFMSLASALLKYTFIHRRAKIPWSDVQISRTPAPHRRPYWEPPEDWSTTDIYDETDPIHREPCLIRGLEFNVSHQAGLVTIIGCSTPTAQLPSSVTPNPGSGSPTAGSPSVLDSLAHIDLNTHPTCTAFDDRNIIRLGVDIACTNEDKRTPKDLTTQAKFDEWIEIYAEMFSDRERRHMRQIPVHVPVKEREEGEWSDSNSASSSPRDSKGDSNSIFREHEAKMINLKLRRFYAYWGLKEAYIKMIGEGLLASWLRELEFLDVHAPPPPPPQQPDPRVPSATLDNRHRRNSSSATQAILENSTAPLPASADIYAHRKSASATTPPLAAVGGKLTINTTADVANGMHARSNSGATVPPLETNAGTAHRRTSSIPATDMYAQHRPSISSPTPTDASHRPRKPSFPASSLAAHGAAHVRPHEYLSPFPDSPVTPSVLDPPPSSLPAAEHHPEPTETAKWTPPDRAERGMTTLFKGKRVEDVEIELVAYDQDFMIATAIRGARERAIPGEAGTVGEGSGWWLRLDFDKDIRPCAEGWCTCLER</sequence>
<evidence type="ECO:0000256" key="3">
    <source>
        <dbReference type="SAM" id="MobiDB-lite"/>
    </source>
</evidence>
<dbReference type="GO" id="GO:0005829">
    <property type="term" value="C:cytosol"/>
    <property type="evidence" value="ECO:0007669"/>
    <property type="project" value="TreeGrafter"/>
</dbReference>
<organism evidence="6 7">
    <name type="scientific">Phialophora macrospora</name>
    <dbReference type="NCBI Taxonomy" id="1851006"/>
    <lineage>
        <taxon>Eukaryota</taxon>
        <taxon>Fungi</taxon>
        <taxon>Dikarya</taxon>
        <taxon>Ascomycota</taxon>
        <taxon>Pezizomycotina</taxon>
        <taxon>Eurotiomycetes</taxon>
        <taxon>Chaetothyriomycetidae</taxon>
        <taxon>Chaetothyriales</taxon>
        <taxon>Herpotrichiellaceae</taxon>
        <taxon>Phialophora</taxon>
    </lineage>
</organism>
<keyword evidence="7" id="KW-1185">Reference proteome</keyword>
<evidence type="ECO:0000259" key="5">
    <source>
        <dbReference type="Pfam" id="PF22624"/>
    </source>
</evidence>
<dbReference type="InterPro" id="IPR037143">
    <property type="entry name" value="4-PPantetheinyl_Trfase_dom_sf"/>
</dbReference>
<feature type="compositionally biased region" description="Polar residues" evidence="3">
    <location>
        <begin position="349"/>
        <end position="360"/>
    </location>
</feature>
<dbReference type="EMBL" id="KN846963">
    <property type="protein sequence ID" value="KIW62751.1"/>
    <property type="molecule type" value="Genomic_DNA"/>
</dbReference>
<gene>
    <name evidence="6" type="ORF">PV04_10887</name>
</gene>
<dbReference type="GO" id="GO:0000287">
    <property type="term" value="F:magnesium ion binding"/>
    <property type="evidence" value="ECO:0007669"/>
    <property type="project" value="InterPro"/>
</dbReference>
<dbReference type="PANTHER" id="PTHR12215">
    <property type="entry name" value="PHOSPHOPANTETHEINE TRANSFERASE"/>
    <property type="match status" value="1"/>
</dbReference>
<reference evidence="6 7" key="1">
    <citation type="submission" date="2015-01" db="EMBL/GenBank/DDBJ databases">
        <title>The Genome Sequence of Capronia semiimmersa CBS27337.</title>
        <authorList>
            <consortium name="The Broad Institute Genomics Platform"/>
            <person name="Cuomo C."/>
            <person name="de Hoog S."/>
            <person name="Gorbushina A."/>
            <person name="Stielow B."/>
            <person name="Teixiera M."/>
            <person name="Abouelleil A."/>
            <person name="Chapman S.B."/>
            <person name="Priest M."/>
            <person name="Young S.K."/>
            <person name="Wortman J."/>
            <person name="Nusbaum C."/>
            <person name="Birren B."/>
        </authorList>
    </citation>
    <scope>NUCLEOTIDE SEQUENCE [LARGE SCALE GENOMIC DNA]</scope>
    <source>
        <strain evidence="6 7">CBS 27337</strain>
    </source>
</reference>
<feature type="compositionally biased region" description="Low complexity" evidence="3">
    <location>
        <begin position="255"/>
        <end position="264"/>
    </location>
</feature>
<dbReference type="Pfam" id="PF22624">
    <property type="entry name" value="AASDHPPT_N"/>
    <property type="match status" value="1"/>
</dbReference>
<feature type="domain" description="4'-phosphopantetheinyl transferase" evidence="4">
    <location>
        <begin position="271"/>
        <end position="323"/>
    </location>
</feature>
<evidence type="ECO:0000256" key="2">
    <source>
        <dbReference type="ARBA" id="ARBA00022679"/>
    </source>
</evidence>
<evidence type="ECO:0000259" key="4">
    <source>
        <dbReference type="Pfam" id="PF01648"/>
    </source>
</evidence>
<feature type="region of interest" description="Disordered" evidence="3">
    <location>
        <begin position="404"/>
        <end position="521"/>
    </location>
</feature>
<dbReference type="PANTHER" id="PTHR12215:SF10">
    <property type="entry name" value="L-AMINOADIPATE-SEMIALDEHYDE DEHYDROGENASE-PHOSPHOPANTETHEINYL TRANSFERASE"/>
    <property type="match status" value="1"/>
</dbReference>
<proteinExistence type="predicted"/>
<dbReference type="GO" id="GO:0008897">
    <property type="term" value="F:holo-[acyl-carrier-protein] synthase activity"/>
    <property type="evidence" value="ECO:0007669"/>
    <property type="project" value="UniProtKB-EC"/>
</dbReference>
<feature type="region of interest" description="Disordered" evidence="3">
    <location>
        <begin position="248"/>
        <end position="273"/>
    </location>
</feature>
<accession>A0A0D2CCF0</accession>
<evidence type="ECO:0000313" key="6">
    <source>
        <dbReference type="EMBL" id="KIW62751.1"/>
    </source>
</evidence>
<dbReference type="GO" id="GO:0019878">
    <property type="term" value="P:lysine biosynthetic process via aminoadipic acid"/>
    <property type="evidence" value="ECO:0007669"/>
    <property type="project" value="TreeGrafter"/>
</dbReference>
<dbReference type="SUPFAM" id="SSF56214">
    <property type="entry name" value="4'-phosphopantetheinyl transferase"/>
    <property type="match status" value="2"/>
</dbReference>
<feature type="domain" description="4'-phosphopantetheinyl transferase N-terminal" evidence="5">
    <location>
        <begin position="30"/>
        <end position="142"/>
    </location>
</feature>
<dbReference type="STRING" id="5601.A0A0D2CCF0"/>
<feature type="compositionally biased region" description="Polar residues" evidence="3">
    <location>
        <begin position="441"/>
        <end position="450"/>
    </location>
</feature>
<dbReference type="AlphaFoldDB" id="A0A0D2CCF0"/>
<protein>
    <recommendedName>
        <fullName evidence="1">holo-[acyl-carrier-protein] synthase</fullName>
        <ecNumber evidence="1">2.7.8.7</ecNumber>
    </recommendedName>
</protein>
<dbReference type="InterPro" id="IPR055066">
    <property type="entry name" value="AASDHPPT_N"/>
</dbReference>
<evidence type="ECO:0000313" key="7">
    <source>
        <dbReference type="Proteomes" id="UP000054266"/>
    </source>
</evidence>
<dbReference type="InterPro" id="IPR008278">
    <property type="entry name" value="4-PPantetheinyl_Trfase_dom"/>
</dbReference>